<feature type="coiled-coil region" evidence="8">
    <location>
        <begin position="48"/>
        <end position="106"/>
    </location>
</feature>
<dbReference type="GO" id="GO:0030688">
    <property type="term" value="C:preribosome, small subunit precursor"/>
    <property type="evidence" value="ECO:0007669"/>
    <property type="project" value="TreeGrafter"/>
</dbReference>
<dbReference type="STRING" id="984487.A0A1E4SGT4"/>
<keyword evidence="6 8" id="KW-0175">Coiled coil</keyword>
<organism evidence="10 11">
    <name type="scientific">Suhomyces tanzawaensis NRRL Y-17324</name>
    <dbReference type="NCBI Taxonomy" id="984487"/>
    <lineage>
        <taxon>Eukaryota</taxon>
        <taxon>Fungi</taxon>
        <taxon>Dikarya</taxon>
        <taxon>Ascomycota</taxon>
        <taxon>Saccharomycotina</taxon>
        <taxon>Pichiomycetes</taxon>
        <taxon>Debaryomycetaceae</taxon>
        <taxon>Suhomyces</taxon>
    </lineage>
</organism>
<dbReference type="InterPro" id="IPR019310">
    <property type="entry name" value="Efg1"/>
</dbReference>
<dbReference type="RefSeq" id="XP_020063849.1">
    <property type="nucleotide sequence ID" value="XM_020211050.1"/>
</dbReference>
<protein>
    <recommendedName>
        <fullName evidence="3">rRNA-processing protein EFG1</fullName>
    </recommendedName>
    <alternativeName>
        <fullName evidence="4">rRNA-processing protein efg1</fullName>
    </alternativeName>
</protein>
<dbReference type="PANTHER" id="PTHR33911">
    <property type="entry name" value="RRNA-PROCESSING PROTEIN EFG1"/>
    <property type="match status" value="1"/>
</dbReference>
<dbReference type="InterPro" id="IPR050786">
    <property type="entry name" value="EFG1_rRNA-proc"/>
</dbReference>
<evidence type="ECO:0000313" key="11">
    <source>
        <dbReference type="Proteomes" id="UP000094285"/>
    </source>
</evidence>
<evidence type="ECO:0000256" key="8">
    <source>
        <dbReference type="SAM" id="Coils"/>
    </source>
</evidence>
<name>A0A1E4SGT4_9ASCO</name>
<gene>
    <name evidence="10" type="ORF">CANTADRAFT_7075</name>
</gene>
<feature type="region of interest" description="Disordered" evidence="9">
    <location>
        <begin position="199"/>
        <end position="228"/>
    </location>
</feature>
<dbReference type="PANTHER" id="PTHR33911:SF1">
    <property type="entry name" value="RRNA-PROCESSING PROTEIN EFG1"/>
    <property type="match status" value="1"/>
</dbReference>
<feature type="compositionally biased region" description="Basic and acidic residues" evidence="9">
    <location>
        <begin position="199"/>
        <end position="208"/>
    </location>
</feature>
<dbReference type="GO" id="GO:0000462">
    <property type="term" value="P:maturation of SSU-rRNA from tricistronic rRNA transcript (SSU-rRNA, 5.8S rRNA, LSU-rRNA)"/>
    <property type="evidence" value="ECO:0007669"/>
    <property type="project" value="TreeGrafter"/>
</dbReference>
<evidence type="ECO:0000256" key="7">
    <source>
        <dbReference type="ARBA" id="ARBA00023242"/>
    </source>
</evidence>
<dbReference type="EMBL" id="KV453913">
    <property type="protein sequence ID" value="ODV78727.1"/>
    <property type="molecule type" value="Genomic_DNA"/>
</dbReference>
<dbReference type="OrthoDB" id="47732at2759"/>
<evidence type="ECO:0000256" key="1">
    <source>
        <dbReference type="ARBA" id="ARBA00004604"/>
    </source>
</evidence>
<evidence type="ECO:0000256" key="6">
    <source>
        <dbReference type="ARBA" id="ARBA00023054"/>
    </source>
</evidence>
<sequence length="228" mass="26182">MPKAPRQRSNGSSIEVASIIGGGAAKLKKKIRDIQRLLKKDNLPGDVRTENERALKGLQVELQNTQLNLKAKEIAKKYHMVRFFERKKAIRKLKGARKQLEDAEKTEVKKDIKKARKVVKHSEIDLAYVVLFPKTEKYISLYPNSEKDGEDTNPKAKKGLLMTDERRLQFKKEVENLIDENKLPFSIEDALKGRSIQVDHYHSSHQDQQEIDAAVEEDGGVEEDDFFE</sequence>
<dbReference type="GeneID" id="30985186"/>
<evidence type="ECO:0000256" key="4">
    <source>
        <dbReference type="ARBA" id="ARBA00019827"/>
    </source>
</evidence>
<accession>A0A1E4SGT4</accession>
<feature type="compositionally biased region" description="Acidic residues" evidence="9">
    <location>
        <begin position="209"/>
        <end position="228"/>
    </location>
</feature>
<dbReference type="AlphaFoldDB" id="A0A1E4SGT4"/>
<dbReference type="Proteomes" id="UP000094285">
    <property type="component" value="Unassembled WGS sequence"/>
</dbReference>
<keyword evidence="5" id="KW-0698">rRNA processing</keyword>
<keyword evidence="7" id="KW-0539">Nucleus</keyword>
<proteinExistence type="inferred from homology"/>
<evidence type="ECO:0000313" key="10">
    <source>
        <dbReference type="EMBL" id="ODV78727.1"/>
    </source>
</evidence>
<comment type="subcellular location">
    <subcellularLocation>
        <location evidence="1">Nucleus</location>
        <location evidence="1">Nucleolus</location>
    </subcellularLocation>
</comment>
<evidence type="ECO:0000256" key="5">
    <source>
        <dbReference type="ARBA" id="ARBA00022552"/>
    </source>
</evidence>
<evidence type="ECO:0000256" key="9">
    <source>
        <dbReference type="SAM" id="MobiDB-lite"/>
    </source>
</evidence>
<evidence type="ECO:0000256" key="3">
    <source>
        <dbReference type="ARBA" id="ARBA00018689"/>
    </source>
</evidence>
<comment type="similarity">
    <text evidence="2">Belongs to the EFG1 family.</text>
</comment>
<dbReference type="Pfam" id="PF10153">
    <property type="entry name" value="Efg1"/>
    <property type="match status" value="1"/>
</dbReference>
<reference evidence="11" key="1">
    <citation type="submission" date="2016-05" db="EMBL/GenBank/DDBJ databases">
        <title>Comparative genomics of biotechnologically important yeasts.</title>
        <authorList>
            <consortium name="DOE Joint Genome Institute"/>
            <person name="Riley R."/>
            <person name="Haridas S."/>
            <person name="Wolfe K.H."/>
            <person name="Lopes M.R."/>
            <person name="Hittinger C.T."/>
            <person name="Goker M."/>
            <person name="Salamov A."/>
            <person name="Wisecaver J."/>
            <person name="Long T.M."/>
            <person name="Aerts A.L."/>
            <person name="Barry K."/>
            <person name="Choi C."/>
            <person name="Clum A."/>
            <person name="Coughlan A.Y."/>
            <person name="Deshpande S."/>
            <person name="Douglass A.P."/>
            <person name="Hanson S.J."/>
            <person name="Klenk H.-P."/>
            <person name="Labutti K."/>
            <person name="Lapidus A."/>
            <person name="Lindquist E."/>
            <person name="Lipzen A."/>
            <person name="Meier-Kolthoff J.P."/>
            <person name="Ohm R.A."/>
            <person name="Otillar R.P."/>
            <person name="Pangilinan J."/>
            <person name="Peng Y."/>
            <person name="Rokas A."/>
            <person name="Rosa C.A."/>
            <person name="Scheuner C."/>
            <person name="Sibirny A.A."/>
            <person name="Slot J.C."/>
            <person name="Stielow J.B."/>
            <person name="Sun H."/>
            <person name="Kurtzman C.P."/>
            <person name="Blackwell M."/>
            <person name="Grigoriev I.V."/>
            <person name="Jeffries T.W."/>
        </authorList>
    </citation>
    <scope>NUCLEOTIDE SEQUENCE [LARGE SCALE GENOMIC DNA]</scope>
    <source>
        <strain evidence="11">NRRL Y-17324</strain>
    </source>
</reference>
<dbReference type="GO" id="GO:0005730">
    <property type="term" value="C:nucleolus"/>
    <property type="evidence" value="ECO:0007669"/>
    <property type="project" value="UniProtKB-SubCell"/>
</dbReference>
<keyword evidence="11" id="KW-1185">Reference proteome</keyword>
<evidence type="ECO:0000256" key="2">
    <source>
        <dbReference type="ARBA" id="ARBA00006916"/>
    </source>
</evidence>